<dbReference type="AlphaFoldDB" id="A0A494Z3T2"/>
<name>A0A494Z3T2_9BACI</name>
<keyword evidence="3" id="KW-1185">Reference proteome</keyword>
<keyword evidence="1" id="KW-1133">Transmembrane helix</keyword>
<evidence type="ECO:0000313" key="2">
    <source>
        <dbReference type="EMBL" id="RKQ17140.1"/>
    </source>
</evidence>
<proteinExistence type="predicted"/>
<protein>
    <recommendedName>
        <fullName evidence="4">Permease</fullName>
    </recommendedName>
</protein>
<organism evidence="2 3">
    <name type="scientific">Oceanobacillus bengalensis</name>
    <dbReference type="NCBI Taxonomy" id="1435466"/>
    <lineage>
        <taxon>Bacteria</taxon>
        <taxon>Bacillati</taxon>
        <taxon>Bacillota</taxon>
        <taxon>Bacilli</taxon>
        <taxon>Bacillales</taxon>
        <taxon>Bacillaceae</taxon>
        <taxon>Oceanobacillus</taxon>
    </lineage>
</organism>
<dbReference type="EMBL" id="RBZO01000006">
    <property type="protein sequence ID" value="RKQ17140.1"/>
    <property type="molecule type" value="Genomic_DNA"/>
</dbReference>
<gene>
    <name evidence="2" type="ORF">D8M05_05610</name>
</gene>
<sequence>MSEFHLSFKNKKVRIWFYLMIPAILLSILLIIYFPNNLPRIYNIIPSLPVFIAYAVYYLWSFLINKKNKR</sequence>
<dbReference type="Proteomes" id="UP000281813">
    <property type="component" value="Unassembled WGS sequence"/>
</dbReference>
<feature type="transmembrane region" description="Helical" evidence="1">
    <location>
        <begin position="15"/>
        <end position="35"/>
    </location>
</feature>
<reference evidence="2 3" key="1">
    <citation type="journal article" date="2015" name="Antonie Van Leeuwenhoek">
        <title>Oceanobacillus bengalensis sp. nov., a bacterium isolated from seawater of the Bay of Bengal.</title>
        <authorList>
            <person name="Yongchang O."/>
            <person name="Xiang W."/>
            <person name="Wang G."/>
        </authorList>
    </citation>
    <scope>NUCLEOTIDE SEQUENCE [LARGE SCALE GENOMIC DNA]</scope>
    <source>
        <strain evidence="2 3">MCCC 1K00260</strain>
    </source>
</reference>
<evidence type="ECO:0000313" key="3">
    <source>
        <dbReference type="Proteomes" id="UP000281813"/>
    </source>
</evidence>
<keyword evidence="1" id="KW-0472">Membrane</keyword>
<evidence type="ECO:0008006" key="4">
    <source>
        <dbReference type="Google" id="ProtNLM"/>
    </source>
</evidence>
<accession>A0A494Z3T2</accession>
<feature type="transmembrane region" description="Helical" evidence="1">
    <location>
        <begin position="41"/>
        <end position="60"/>
    </location>
</feature>
<keyword evidence="1" id="KW-0812">Transmembrane</keyword>
<comment type="caution">
    <text evidence="2">The sequence shown here is derived from an EMBL/GenBank/DDBJ whole genome shotgun (WGS) entry which is preliminary data.</text>
</comment>
<evidence type="ECO:0000256" key="1">
    <source>
        <dbReference type="SAM" id="Phobius"/>
    </source>
</evidence>